<comment type="caution">
    <text evidence="8">The sequence shown here is derived from an EMBL/GenBank/DDBJ whole genome shotgun (WGS) entry which is preliminary data.</text>
</comment>
<comment type="similarity">
    <text evidence="2">Belongs to the UPF0057 (PMP3) family.</text>
</comment>
<organism evidence="8 9">
    <name type="scientific">Lipomyces tetrasporus</name>
    <dbReference type="NCBI Taxonomy" id="54092"/>
    <lineage>
        <taxon>Eukaryota</taxon>
        <taxon>Fungi</taxon>
        <taxon>Dikarya</taxon>
        <taxon>Ascomycota</taxon>
        <taxon>Saccharomycotina</taxon>
        <taxon>Lipomycetes</taxon>
        <taxon>Lipomycetales</taxon>
        <taxon>Lipomycetaceae</taxon>
        <taxon>Lipomyces</taxon>
    </lineage>
</organism>
<feature type="transmembrane region" description="Helical" evidence="7">
    <location>
        <begin position="36"/>
        <end position="57"/>
    </location>
</feature>
<evidence type="ECO:0000313" key="9">
    <source>
        <dbReference type="Proteomes" id="UP001217417"/>
    </source>
</evidence>
<gene>
    <name evidence="8" type="ORF">POJ06DRAFT_241500</name>
</gene>
<evidence type="ECO:0000256" key="3">
    <source>
        <dbReference type="ARBA" id="ARBA00022692"/>
    </source>
</evidence>
<evidence type="ECO:0000256" key="4">
    <source>
        <dbReference type="ARBA" id="ARBA00022989"/>
    </source>
</evidence>
<dbReference type="EMBL" id="JARPMG010000013">
    <property type="protein sequence ID" value="KAJ8096869.1"/>
    <property type="molecule type" value="Genomic_DNA"/>
</dbReference>
<evidence type="ECO:0008006" key="10">
    <source>
        <dbReference type="Google" id="ProtNLM"/>
    </source>
</evidence>
<feature type="compositionally biased region" description="Low complexity" evidence="6">
    <location>
        <begin position="113"/>
        <end position="128"/>
    </location>
</feature>
<evidence type="ECO:0000313" key="8">
    <source>
        <dbReference type="EMBL" id="KAJ8096869.1"/>
    </source>
</evidence>
<feature type="region of interest" description="Disordered" evidence="6">
    <location>
        <begin position="107"/>
        <end position="179"/>
    </location>
</feature>
<keyword evidence="5 7" id="KW-0472">Membrane</keyword>
<dbReference type="Pfam" id="PF01679">
    <property type="entry name" value="Pmp3"/>
    <property type="match status" value="1"/>
</dbReference>
<evidence type="ECO:0000256" key="6">
    <source>
        <dbReference type="SAM" id="MobiDB-lite"/>
    </source>
</evidence>
<dbReference type="PANTHER" id="PTHR21659:SF57">
    <property type="entry name" value="PLASMA MEMBRANE PROTEOLIPID 31"/>
    <property type="match status" value="1"/>
</dbReference>
<keyword evidence="3 7" id="KW-0812">Transmembrane</keyword>
<name>A0AAD7QKQ0_9ASCO</name>
<evidence type="ECO:0000256" key="1">
    <source>
        <dbReference type="ARBA" id="ARBA00004370"/>
    </source>
</evidence>
<evidence type="ECO:0000256" key="2">
    <source>
        <dbReference type="ARBA" id="ARBA00009530"/>
    </source>
</evidence>
<dbReference type="PANTHER" id="PTHR21659">
    <property type="entry name" value="HYDROPHOBIC PROTEIN RCI2 LOW TEMPERATURE AND SALT RESPONSIVE PROTEIN LTI6 -RELATED"/>
    <property type="match status" value="1"/>
</dbReference>
<dbReference type="GO" id="GO:0016020">
    <property type="term" value="C:membrane"/>
    <property type="evidence" value="ECO:0007669"/>
    <property type="project" value="UniProtKB-SubCell"/>
</dbReference>
<feature type="compositionally biased region" description="Basic and acidic residues" evidence="6">
    <location>
        <begin position="166"/>
        <end position="179"/>
    </location>
</feature>
<reference evidence="8" key="1">
    <citation type="submission" date="2023-03" db="EMBL/GenBank/DDBJ databases">
        <title>Near-Complete genome sequence of Lipomyces tetrasporous NRRL Y-64009, an oleaginous yeast capable of growing on lignocellulosic hydrolysates.</title>
        <authorList>
            <consortium name="Lawrence Berkeley National Laboratory"/>
            <person name="Jagtap S.S."/>
            <person name="Liu J.-J."/>
            <person name="Walukiewicz H.E."/>
            <person name="Pangilinan J."/>
            <person name="Lipzen A."/>
            <person name="Ahrendt S."/>
            <person name="Koriabine M."/>
            <person name="Cobaugh K."/>
            <person name="Salamov A."/>
            <person name="Yoshinaga Y."/>
            <person name="Ng V."/>
            <person name="Daum C."/>
            <person name="Grigoriev I.V."/>
            <person name="Slininger P.J."/>
            <person name="Dien B.S."/>
            <person name="Jin Y.-S."/>
            <person name="Rao C.V."/>
        </authorList>
    </citation>
    <scope>NUCLEOTIDE SEQUENCE</scope>
    <source>
        <strain evidence="8">NRRL Y-64009</strain>
    </source>
</reference>
<comment type="subcellular location">
    <subcellularLocation>
        <location evidence="1">Membrane</location>
    </subcellularLocation>
</comment>
<dbReference type="GeneID" id="80881304"/>
<evidence type="ECO:0000256" key="7">
    <source>
        <dbReference type="SAM" id="Phobius"/>
    </source>
</evidence>
<dbReference type="InterPro" id="IPR000612">
    <property type="entry name" value="PMP3"/>
</dbReference>
<keyword evidence="9" id="KW-1185">Reference proteome</keyword>
<evidence type="ECO:0000256" key="5">
    <source>
        <dbReference type="ARBA" id="ARBA00023136"/>
    </source>
</evidence>
<dbReference type="Proteomes" id="UP001217417">
    <property type="component" value="Unassembled WGS sequence"/>
</dbReference>
<dbReference type="RefSeq" id="XP_056040319.1">
    <property type="nucleotide sequence ID" value="XM_056186138.1"/>
</dbReference>
<accession>A0AAD7QKQ0</accession>
<dbReference type="AlphaFoldDB" id="A0AAD7QKQ0"/>
<sequence>MCLFCCSADIILILLAILFPPLPVWIKRGICSADSLINIALCMLGFIPGLLHSWYIIARYPEEPFIDTTDLESQDLGRRPQSAPGFTTFYSRQQFVYSPIPQQDPNVFRHNSPAHAAQAPAPASAPQQTGVYPPAVSVPVQADDVATGSSNNEAVPPPYEEIDSASQKDNKVQRDDYSS</sequence>
<keyword evidence="4 7" id="KW-1133">Transmembrane helix</keyword>
<proteinExistence type="inferred from homology"/>
<protein>
    <recommendedName>
        <fullName evidence="10">Stress response RCI peptide</fullName>
    </recommendedName>
</protein>